<gene>
    <name evidence="1" type="ORF">K8V90_10580</name>
</gene>
<dbReference type="Pfam" id="PF20188">
    <property type="entry name" value="DUF6551"/>
    <property type="match status" value="1"/>
</dbReference>
<reference evidence="1" key="1">
    <citation type="journal article" date="2021" name="PeerJ">
        <title>Extensive microbial diversity within the chicken gut microbiome revealed by metagenomics and culture.</title>
        <authorList>
            <person name="Gilroy R."/>
            <person name="Ravi A."/>
            <person name="Getino M."/>
            <person name="Pursley I."/>
            <person name="Horton D.L."/>
            <person name="Alikhan N.F."/>
            <person name="Baker D."/>
            <person name="Gharbi K."/>
            <person name="Hall N."/>
            <person name="Watson M."/>
            <person name="Adriaenssens E.M."/>
            <person name="Foster-Nyarko E."/>
            <person name="Jarju S."/>
            <person name="Secka A."/>
            <person name="Antonio M."/>
            <person name="Oren A."/>
            <person name="Chaudhuri R.R."/>
            <person name="La Ragione R."/>
            <person name="Hildebrand F."/>
            <person name="Pallen M.J."/>
        </authorList>
    </citation>
    <scope>NUCLEOTIDE SEQUENCE</scope>
    <source>
        <strain evidence="1">1277</strain>
    </source>
</reference>
<reference evidence="1" key="2">
    <citation type="submission" date="2021-09" db="EMBL/GenBank/DDBJ databases">
        <authorList>
            <person name="Gilroy R."/>
        </authorList>
    </citation>
    <scope>NUCLEOTIDE SEQUENCE</scope>
    <source>
        <strain evidence="1">1277</strain>
    </source>
</reference>
<protein>
    <submittedName>
        <fullName evidence="1">Uncharacterized protein</fullName>
    </submittedName>
</protein>
<comment type="caution">
    <text evidence="1">The sequence shown here is derived from an EMBL/GenBank/DDBJ whole genome shotgun (WGS) entry which is preliminary data.</text>
</comment>
<evidence type="ECO:0000313" key="2">
    <source>
        <dbReference type="Proteomes" id="UP000776700"/>
    </source>
</evidence>
<dbReference type="AlphaFoldDB" id="A0A921N214"/>
<dbReference type="InterPro" id="IPR046681">
    <property type="entry name" value="DUF6551"/>
</dbReference>
<proteinExistence type="predicted"/>
<dbReference type="Proteomes" id="UP000776700">
    <property type="component" value="Unassembled WGS sequence"/>
</dbReference>
<name>A0A921N214_9FIRM</name>
<organism evidence="1 2">
    <name type="scientific">Romboutsia timonensis</name>
    <dbReference type="NCBI Taxonomy" id="1776391"/>
    <lineage>
        <taxon>Bacteria</taxon>
        <taxon>Bacillati</taxon>
        <taxon>Bacillota</taxon>
        <taxon>Clostridia</taxon>
        <taxon>Peptostreptococcales</taxon>
        <taxon>Peptostreptococcaceae</taxon>
        <taxon>Romboutsia</taxon>
    </lineage>
</organism>
<sequence length="256" mass="29537">MNNNNFEYKQINSRFIISDMDYQREIKMLKVRNIVANFNENLVNAIKVSYREGKYYVFDGQHTLAALKLRNNNRDLLVSCKVYFGLTKEDEAKLFSEQNGIHTKVGTADKFRSLYVAGDVDVVEFKHITESIGVIMDFKNATSSPNRIVAYSKAFYIFRNLDVGEYISIINVVKRAWNGDSLGYSAFILGGLYEFYKIYKGEFNDETLISQLSKISPRTIINEGKVTTHGGDKRFARQILIAYNKKLRKNRLIDKI</sequence>
<accession>A0A921N214</accession>
<dbReference type="EMBL" id="DYUB01000328">
    <property type="protein sequence ID" value="HJG97536.1"/>
    <property type="molecule type" value="Genomic_DNA"/>
</dbReference>
<evidence type="ECO:0000313" key="1">
    <source>
        <dbReference type="EMBL" id="HJG97536.1"/>
    </source>
</evidence>